<proteinExistence type="predicted"/>
<reference evidence="1" key="1">
    <citation type="submission" date="2019-10" db="EMBL/GenBank/DDBJ databases">
        <title>Conservation and host-specific expression of non-tandemly repeated heterogenous ribosome RNA gene in arbuscular mycorrhizal fungi.</title>
        <authorList>
            <person name="Maeda T."/>
            <person name="Kobayashi Y."/>
            <person name="Nakagawa T."/>
            <person name="Ezawa T."/>
            <person name="Yamaguchi K."/>
            <person name="Bino T."/>
            <person name="Nishimoto Y."/>
            <person name="Shigenobu S."/>
            <person name="Kawaguchi M."/>
        </authorList>
    </citation>
    <scope>NUCLEOTIDE SEQUENCE</scope>
    <source>
        <strain evidence="1">HR1</strain>
    </source>
</reference>
<organism evidence="1 2">
    <name type="scientific">Rhizophagus clarus</name>
    <dbReference type="NCBI Taxonomy" id="94130"/>
    <lineage>
        <taxon>Eukaryota</taxon>
        <taxon>Fungi</taxon>
        <taxon>Fungi incertae sedis</taxon>
        <taxon>Mucoromycota</taxon>
        <taxon>Glomeromycotina</taxon>
        <taxon>Glomeromycetes</taxon>
        <taxon>Glomerales</taxon>
        <taxon>Glomeraceae</taxon>
        <taxon>Rhizophagus</taxon>
    </lineage>
</organism>
<dbReference type="EMBL" id="BLAL01000262">
    <property type="protein sequence ID" value="GES98201.1"/>
    <property type="molecule type" value="Genomic_DNA"/>
</dbReference>
<accession>A0A8H3M5L4</accession>
<name>A0A8H3M5L4_9GLOM</name>
<gene>
    <name evidence="1" type="ORF">RCL2_002476100</name>
</gene>
<dbReference type="AlphaFoldDB" id="A0A8H3M5L4"/>
<dbReference type="Proteomes" id="UP000615446">
    <property type="component" value="Unassembled WGS sequence"/>
</dbReference>
<comment type="caution">
    <text evidence="1">The sequence shown here is derived from an EMBL/GenBank/DDBJ whole genome shotgun (WGS) entry which is preliminary data.</text>
</comment>
<evidence type="ECO:0000313" key="1">
    <source>
        <dbReference type="EMBL" id="GES98201.1"/>
    </source>
</evidence>
<protein>
    <submittedName>
        <fullName evidence="1">Uncharacterized protein</fullName>
    </submittedName>
</protein>
<sequence length="72" mass="8204">MKPIQPHVQNINNPTIHSPFNNTSLLTSYNPQHMSQMFTSAMNVSQPSQVTYPNFNMNPSLQQTQKTVGRMQ</sequence>
<evidence type="ECO:0000313" key="2">
    <source>
        <dbReference type="Proteomes" id="UP000615446"/>
    </source>
</evidence>